<evidence type="ECO:0000313" key="3">
    <source>
        <dbReference type="Proteomes" id="UP000246464"/>
    </source>
</evidence>
<feature type="transmembrane region" description="Helical" evidence="1">
    <location>
        <begin position="57"/>
        <end position="80"/>
    </location>
</feature>
<gene>
    <name evidence="2" type="ORF">SMAX5B_003199</name>
</gene>
<dbReference type="AlphaFoldDB" id="A0A2U9BDF2"/>
<keyword evidence="1" id="KW-0812">Transmembrane</keyword>
<protein>
    <submittedName>
        <fullName evidence="2">Uncharacterized protein</fullName>
    </submittedName>
</protein>
<keyword evidence="1" id="KW-1133">Transmembrane helix</keyword>
<keyword evidence="3" id="KW-1185">Reference proteome</keyword>
<keyword evidence="1" id="KW-0472">Membrane</keyword>
<name>A0A2U9BDF2_SCOMX</name>
<evidence type="ECO:0000313" key="2">
    <source>
        <dbReference type="EMBL" id="AWP02027.1"/>
    </source>
</evidence>
<dbReference type="EMBL" id="CP026247">
    <property type="protein sequence ID" value="AWP02027.1"/>
    <property type="molecule type" value="Genomic_DNA"/>
</dbReference>
<sequence>MTASTPTPSKSRVFPQLPWRMAIAVPQERQPLWMGTQLAVSVHKVIHPASILEAQELPLLAVFSICCLTLTLTFWFNLALNDRPFSVFNMQTVLVNHGIERLPIVQRQKVRDDYLALSQGVKEGVYVFQGLTKVMLS</sequence>
<proteinExistence type="predicted"/>
<evidence type="ECO:0000256" key="1">
    <source>
        <dbReference type="SAM" id="Phobius"/>
    </source>
</evidence>
<organism evidence="2 3">
    <name type="scientific">Scophthalmus maximus</name>
    <name type="common">Turbot</name>
    <name type="synonym">Psetta maxima</name>
    <dbReference type="NCBI Taxonomy" id="52904"/>
    <lineage>
        <taxon>Eukaryota</taxon>
        <taxon>Metazoa</taxon>
        <taxon>Chordata</taxon>
        <taxon>Craniata</taxon>
        <taxon>Vertebrata</taxon>
        <taxon>Euteleostomi</taxon>
        <taxon>Actinopterygii</taxon>
        <taxon>Neopterygii</taxon>
        <taxon>Teleostei</taxon>
        <taxon>Neoteleostei</taxon>
        <taxon>Acanthomorphata</taxon>
        <taxon>Carangaria</taxon>
        <taxon>Pleuronectiformes</taxon>
        <taxon>Pleuronectoidei</taxon>
        <taxon>Scophthalmidae</taxon>
        <taxon>Scophthalmus</taxon>
    </lineage>
</organism>
<accession>A0A2U9BDF2</accession>
<dbReference type="Proteomes" id="UP000246464">
    <property type="component" value="Chromosome 5"/>
</dbReference>
<reference evidence="2 3" key="1">
    <citation type="submission" date="2017-12" db="EMBL/GenBank/DDBJ databases">
        <title>Integrating genomic resources of turbot (Scophthalmus maximus) in depth evaluation of genetic and physical mapping variation across individuals.</title>
        <authorList>
            <person name="Martinez P."/>
        </authorList>
    </citation>
    <scope>NUCLEOTIDE SEQUENCE [LARGE SCALE GENOMIC DNA]</scope>
</reference>